<name>X1MSX0_9ZZZZ</name>
<protein>
    <submittedName>
        <fullName evidence="1">Uncharacterized protein</fullName>
    </submittedName>
</protein>
<comment type="caution">
    <text evidence="1">The sequence shown here is derived from an EMBL/GenBank/DDBJ whole genome shotgun (WGS) entry which is preliminary data.</text>
</comment>
<feature type="non-terminal residue" evidence="1">
    <location>
        <position position="1"/>
    </location>
</feature>
<gene>
    <name evidence="1" type="ORF">S06H3_41942</name>
</gene>
<reference evidence="1" key="1">
    <citation type="journal article" date="2014" name="Front. Microbiol.">
        <title>High frequency of phylogenetically diverse reductive dehalogenase-homologous genes in deep subseafloor sedimentary metagenomes.</title>
        <authorList>
            <person name="Kawai M."/>
            <person name="Futagami T."/>
            <person name="Toyoda A."/>
            <person name="Takaki Y."/>
            <person name="Nishi S."/>
            <person name="Hori S."/>
            <person name="Arai W."/>
            <person name="Tsubouchi T."/>
            <person name="Morono Y."/>
            <person name="Uchiyama I."/>
            <person name="Ito T."/>
            <person name="Fujiyama A."/>
            <person name="Inagaki F."/>
            <person name="Takami H."/>
        </authorList>
    </citation>
    <scope>NUCLEOTIDE SEQUENCE</scope>
    <source>
        <strain evidence="1">Expedition CK06-06</strain>
    </source>
</reference>
<organism evidence="1">
    <name type="scientific">marine sediment metagenome</name>
    <dbReference type="NCBI Taxonomy" id="412755"/>
    <lineage>
        <taxon>unclassified sequences</taxon>
        <taxon>metagenomes</taxon>
        <taxon>ecological metagenomes</taxon>
    </lineage>
</organism>
<accession>X1MSX0</accession>
<sequence length="36" mass="4055">EGIAANLMKNLGINTEKIYVELIRLYTSSGISNIWE</sequence>
<dbReference type="AlphaFoldDB" id="X1MSX0"/>
<dbReference type="EMBL" id="BARV01025893">
    <property type="protein sequence ID" value="GAI34777.1"/>
    <property type="molecule type" value="Genomic_DNA"/>
</dbReference>
<evidence type="ECO:0000313" key="1">
    <source>
        <dbReference type="EMBL" id="GAI34777.1"/>
    </source>
</evidence>
<proteinExistence type="predicted"/>